<dbReference type="SUPFAM" id="SSF53756">
    <property type="entry name" value="UDP-Glycosyltransferase/glycogen phosphorylase"/>
    <property type="match status" value="1"/>
</dbReference>
<dbReference type="EMBL" id="UINC01166191">
    <property type="protein sequence ID" value="SVD68007.1"/>
    <property type="molecule type" value="Genomic_DNA"/>
</dbReference>
<proteinExistence type="predicted"/>
<reference evidence="2" key="1">
    <citation type="submission" date="2018-05" db="EMBL/GenBank/DDBJ databases">
        <authorList>
            <person name="Lanie J.A."/>
            <person name="Ng W.-L."/>
            <person name="Kazmierczak K.M."/>
            <person name="Andrzejewski T.M."/>
            <person name="Davidsen T.M."/>
            <person name="Wayne K.J."/>
            <person name="Tettelin H."/>
            <person name="Glass J.I."/>
            <person name="Rusch D."/>
            <person name="Podicherti R."/>
            <person name="Tsui H.-C.T."/>
            <person name="Winkler M.E."/>
        </authorList>
    </citation>
    <scope>NUCLEOTIDE SEQUENCE</scope>
</reference>
<dbReference type="Gene3D" id="3.40.50.2000">
    <property type="entry name" value="Glycogen Phosphorylase B"/>
    <property type="match status" value="1"/>
</dbReference>
<dbReference type="GO" id="GO:0005975">
    <property type="term" value="P:carbohydrate metabolic process"/>
    <property type="evidence" value="ECO:0007669"/>
    <property type="project" value="InterPro"/>
</dbReference>
<accession>A0A382XA08</accession>
<organism evidence="2">
    <name type="scientific">marine metagenome</name>
    <dbReference type="NCBI Taxonomy" id="408172"/>
    <lineage>
        <taxon>unclassified sequences</taxon>
        <taxon>metagenomes</taxon>
        <taxon>ecological metagenomes</taxon>
    </lineage>
</organism>
<dbReference type="InterPro" id="IPR004276">
    <property type="entry name" value="GlycoTrans_28_N"/>
</dbReference>
<protein>
    <recommendedName>
        <fullName evidence="1">Glycosyltransferase family 28 N-terminal domain-containing protein</fullName>
    </recommendedName>
</protein>
<feature type="domain" description="Glycosyltransferase family 28 N-terminal" evidence="1">
    <location>
        <begin position="8"/>
        <end position="30"/>
    </location>
</feature>
<dbReference type="Pfam" id="PF03033">
    <property type="entry name" value="Glyco_transf_28"/>
    <property type="match status" value="1"/>
</dbReference>
<evidence type="ECO:0000313" key="2">
    <source>
        <dbReference type="EMBL" id="SVD68007.1"/>
    </source>
</evidence>
<dbReference type="AlphaFoldDB" id="A0A382XA08"/>
<name>A0A382XA08_9ZZZZ</name>
<feature type="non-terminal residue" evidence="2">
    <location>
        <position position="32"/>
    </location>
</feature>
<gene>
    <name evidence="2" type="ORF">METZ01_LOCUS420861</name>
</gene>
<dbReference type="GO" id="GO:0016758">
    <property type="term" value="F:hexosyltransferase activity"/>
    <property type="evidence" value="ECO:0007669"/>
    <property type="project" value="InterPro"/>
</dbReference>
<evidence type="ECO:0000259" key="1">
    <source>
        <dbReference type="Pfam" id="PF03033"/>
    </source>
</evidence>
<sequence length="32" mass="3171">MISDACRVLIAGGGTAGHVIPAVAIGKTLYSK</sequence>